<accession>A0A382DNG8</accession>
<keyword evidence="4" id="KW-0645">Protease</keyword>
<dbReference type="EC" id="3.4.21.92" evidence="2"/>
<dbReference type="GO" id="GO:0051117">
    <property type="term" value="F:ATPase binding"/>
    <property type="evidence" value="ECO:0007669"/>
    <property type="project" value="TreeGrafter"/>
</dbReference>
<dbReference type="InterPro" id="IPR001907">
    <property type="entry name" value="ClpP"/>
</dbReference>
<dbReference type="PANTHER" id="PTHR10381">
    <property type="entry name" value="ATP-DEPENDENT CLP PROTEASE PROTEOLYTIC SUBUNIT"/>
    <property type="match status" value="1"/>
</dbReference>
<keyword evidence="5" id="KW-0378">Hydrolase</keyword>
<dbReference type="GO" id="GO:0006515">
    <property type="term" value="P:protein quality control for misfolded or incompletely synthesized proteins"/>
    <property type="evidence" value="ECO:0007669"/>
    <property type="project" value="TreeGrafter"/>
</dbReference>
<dbReference type="Pfam" id="PF00574">
    <property type="entry name" value="CLP_protease"/>
    <property type="match status" value="1"/>
</dbReference>
<evidence type="ECO:0000256" key="4">
    <source>
        <dbReference type="ARBA" id="ARBA00022670"/>
    </source>
</evidence>
<evidence type="ECO:0000256" key="5">
    <source>
        <dbReference type="ARBA" id="ARBA00022801"/>
    </source>
</evidence>
<dbReference type="NCBIfam" id="NF001368">
    <property type="entry name" value="PRK00277.1"/>
    <property type="match status" value="1"/>
</dbReference>
<dbReference type="AlphaFoldDB" id="A0A382DNG8"/>
<dbReference type="Gene3D" id="3.90.226.10">
    <property type="entry name" value="2-enoyl-CoA Hydratase, Chain A, domain 1"/>
    <property type="match status" value="1"/>
</dbReference>
<dbReference type="InterPro" id="IPR029045">
    <property type="entry name" value="ClpP/crotonase-like_dom_sf"/>
</dbReference>
<reference evidence="8" key="1">
    <citation type="submission" date="2018-05" db="EMBL/GenBank/DDBJ databases">
        <authorList>
            <person name="Lanie J.A."/>
            <person name="Ng W.-L."/>
            <person name="Kazmierczak K.M."/>
            <person name="Andrzejewski T.M."/>
            <person name="Davidsen T.M."/>
            <person name="Wayne K.J."/>
            <person name="Tettelin H."/>
            <person name="Glass J.I."/>
            <person name="Rusch D."/>
            <person name="Podicherti R."/>
            <person name="Tsui H.-C.T."/>
            <person name="Winkler M.E."/>
        </authorList>
    </citation>
    <scope>NUCLEOTIDE SEQUENCE</scope>
</reference>
<keyword evidence="6" id="KW-0720">Serine protease</keyword>
<dbReference type="GO" id="GO:0004252">
    <property type="term" value="F:serine-type endopeptidase activity"/>
    <property type="evidence" value="ECO:0007669"/>
    <property type="project" value="UniProtKB-EC"/>
</dbReference>
<dbReference type="CDD" id="cd07017">
    <property type="entry name" value="S14_ClpP_2"/>
    <property type="match status" value="1"/>
</dbReference>
<dbReference type="SUPFAM" id="SSF52096">
    <property type="entry name" value="ClpP/crotonase"/>
    <property type="match status" value="1"/>
</dbReference>
<proteinExistence type="inferred from homology"/>
<name>A0A382DNG8_9ZZZZ</name>
<protein>
    <recommendedName>
        <fullName evidence="2">endopeptidase Clp</fullName>
        <ecNumber evidence="2">3.4.21.92</ecNumber>
    </recommendedName>
</protein>
<sequence>MDNPKSIIPMVIETGPRGERAFDIYSLLLRERIVFLGTQIVDQTANLIIAQLLFLEREDPDRDINLYINSPGGVITSGLAIFDTMRMLRCDVSTICVGMAASMATILLSAGTKGKRYALPNSTVHMHQPIGGAQGQATDIEIAAREILRVQDKIRTILAENTGQSVEKIAQDTDRDYYLTPEQAREYGIVDEVLNKEAATEKVIAKDAKGKKKK</sequence>
<evidence type="ECO:0000256" key="1">
    <source>
        <dbReference type="ARBA" id="ARBA00007039"/>
    </source>
</evidence>
<dbReference type="GO" id="GO:0004176">
    <property type="term" value="F:ATP-dependent peptidase activity"/>
    <property type="evidence" value="ECO:0007669"/>
    <property type="project" value="InterPro"/>
</dbReference>
<dbReference type="PANTHER" id="PTHR10381:SF70">
    <property type="entry name" value="ATP-DEPENDENT CLP PROTEASE PROTEOLYTIC SUBUNIT"/>
    <property type="match status" value="1"/>
</dbReference>
<evidence type="ECO:0000256" key="6">
    <source>
        <dbReference type="ARBA" id="ARBA00022825"/>
    </source>
</evidence>
<dbReference type="InterPro" id="IPR023562">
    <property type="entry name" value="ClpP/TepA"/>
</dbReference>
<gene>
    <name evidence="8" type="ORF">METZ01_LOCUS192782</name>
</gene>
<evidence type="ECO:0000256" key="3">
    <source>
        <dbReference type="ARBA" id="ARBA00022490"/>
    </source>
</evidence>
<dbReference type="NCBIfam" id="NF009205">
    <property type="entry name" value="PRK12553.1"/>
    <property type="match status" value="1"/>
</dbReference>
<keyword evidence="3" id="KW-0963">Cytoplasm</keyword>
<comment type="catalytic activity">
    <reaction evidence="7">
        <text>Hydrolysis of proteins to small peptides in the presence of ATP and magnesium. alpha-casein is the usual test substrate. In the absence of ATP, only oligopeptides shorter than five residues are hydrolyzed (such as succinyl-Leu-Tyr-|-NHMec, and Leu-Tyr-Leu-|-Tyr-Trp, in which cleavage of the -Tyr-|-Leu- and -Tyr-|-Trp bonds also occurs).</text>
        <dbReference type="EC" id="3.4.21.92"/>
    </reaction>
</comment>
<evidence type="ECO:0000313" key="8">
    <source>
        <dbReference type="EMBL" id="SVB39928.1"/>
    </source>
</evidence>
<dbReference type="PRINTS" id="PR00127">
    <property type="entry name" value="CLPPROTEASEP"/>
</dbReference>
<dbReference type="PROSITE" id="PS00381">
    <property type="entry name" value="CLP_PROTEASE_SER"/>
    <property type="match status" value="1"/>
</dbReference>
<organism evidence="8">
    <name type="scientific">marine metagenome</name>
    <dbReference type="NCBI Taxonomy" id="408172"/>
    <lineage>
        <taxon>unclassified sequences</taxon>
        <taxon>metagenomes</taxon>
        <taxon>ecological metagenomes</taxon>
    </lineage>
</organism>
<evidence type="ECO:0000256" key="2">
    <source>
        <dbReference type="ARBA" id="ARBA00013230"/>
    </source>
</evidence>
<evidence type="ECO:0000256" key="7">
    <source>
        <dbReference type="ARBA" id="ARBA00034021"/>
    </source>
</evidence>
<dbReference type="InterPro" id="IPR018215">
    <property type="entry name" value="ClpP_Ser_AS"/>
</dbReference>
<dbReference type="FunFam" id="3.90.226.10:FF:000001">
    <property type="entry name" value="ATP-dependent Clp protease proteolytic subunit"/>
    <property type="match status" value="1"/>
</dbReference>
<dbReference type="HAMAP" id="MF_00444">
    <property type="entry name" value="ClpP"/>
    <property type="match status" value="1"/>
</dbReference>
<comment type="similarity">
    <text evidence="1">Belongs to the peptidase S14 family.</text>
</comment>
<dbReference type="EMBL" id="UINC01040278">
    <property type="protein sequence ID" value="SVB39928.1"/>
    <property type="molecule type" value="Genomic_DNA"/>
</dbReference>
<dbReference type="GO" id="GO:0009368">
    <property type="term" value="C:endopeptidase Clp complex"/>
    <property type="evidence" value="ECO:0007669"/>
    <property type="project" value="TreeGrafter"/>
</dbReference>